<dbReference type="EMBL" id="JBBKZV010000001">
    <property type="protein sequence ID" value="MEJ8820514.1"/>
    <property type="molecule type" value="Genomic_DNA"/>
</dbReference>
<dbReference type="InterPro" id="IPR022742">
    <property type="entry name" value="Hydrolase_4"/>
</dbReference>
<dbReference type="Gene3D" id="3.40.50.1820">
    <property type="entry name" value="alpha/beta hydrolase"/>
    <property type="match status" value="1"/>
</dbReference>
<organism evidence="2 3">
    <name type="scientific">Variovorax humicola</name>
    <dbReference type="NCBI Taxonomy" id="1769758"/>
    <lineage>
        <taxon>Bacteria</taxon>
        <taxon>Pseudomonadati</taxon>
        <taxon>Pseudomonadota</taxon>
        <taxon>Betaproteobacteria</taxon>
        <taxon>Burkholderiales</taxon>
        <taxon>Comamonadaceae</taxon>
        <taxon>Variovorax</taxon>
    </lineage>
</organism>
<dbReference type="Proteomes" id="UP001363010">
    <property type="component" value="Unassembled WGS sequence"/>
</dbReference>
<evidence type="ECO:0000313" key="2">
    <source>
        <dbReference type="EMBL" id="MEJ8820514.1"/>
    </source>
</evidence>
<sequence length="267" mass="29712">MTPLLFGPPRRQLFGLFHQAERAGGMAVLICPPLGREEIRAHRFLRVLADRLARSGVAVLRFDYYGSGDSPGDDVEGEFDGWRRDVCVAHEELERLSNASHIVWLGARLGASLAIMAAASGVCDPARLLLWDPVIDGARYLAHLRERHVDALERSFAVPDPGLRRRLARESETTNELLGYEISPKLYSQLRALNAESLPLTARYETTVLADADDLALKQWTSAQLARQLPLQLLPFKHPMVWTSDPHPNNAMVPAEALQRLLAEIGN</sequence>
<evidence type="ECO:0000259" key="1">
    <source>
        <dbReference type="Pfam" id="PF12146"/>
    </source>
</evidence>
<protein>
    <submittedName>
        <fullName evidence="2">Alpha/beta hydrolase</fullName>
    </submittedName>
</protein>
<proteinExistence type="predicted"/>
<dbReference type="Pfam" id="PF12146">
    <property type="entry name" value="Hydrolase_4"/>
    <property type="match status" value="1"/>
</dbReference>
<name>A0ABU8VRU1_9BURK</name>
<gene>
    <name evidence="2" type="ORF">WKW80_00510</name>
</gene>
<keyword evidence="2" id="KW-0378">Hydrolase</keyword>
<dbReference type="InterPro" id="IPR029058">
    <property type="entry name" value="AB_hydrolase_fold"/>
</dbReference>
<dbReference type="GO" id="GO:0016787">
    <property type="term" value="F:hydrolase activity"/>
    <property type="evidence" value="ECO:0007669"/>
    <property type="project" value="UniProtKB-KW"/>
</dbReference>
<feature type="domain" description="Serine aminopeptidase S33" evidence="1">
    <location>
        <begin position="44"/>
        <end position="141"/>
    </location>
</feature>
<evidence type="ECO:0000313" key="3">
    <source>
        <dbReference type="Proteomes" id="UP001363010"/>
    </source>
</evidence>
<comment type="caution">
    <text evidence="2">The sequence shown here is derived from an EMBL/GenBank/DDBJ whole genome shotgun (WGS) entry which is preliminary data.</text>
</comment>
<accession>A0ABU8VRU1</accession>
<keyword evidence="3" id="KW-1185">Reference proteome</keyword>
<dbReference type="SUPFAM" id="SSF53474">
    <property type="entry name" value="alpha/beta-Hydrolases"/>
    <property type="match status" value="1"/>
</dbReference>
<dbReference type="RefSeq" id="WP_340361575.1">
    <property type="nucleotide sequence ID" value="NZ_JBBKZV010000001.1"/>
</dbReference>
<reference evidence="2 3" key="1">
    <citation type="submission" date="2024-03" db="EMBL/GenBank/DDBJ databases">
        <title>Novel species of the genus Variovorax.</title>
        <authorList>
            <person name="Liu Q."/>
            <person name="Xin Y.-H."/>
        </authorList>
    </citation>
    <scope>NUCLEOTIDE SEQUENCE [LARGE SCALE GENOMIC DNA]</scope>
    <source>
        <strain evidence="2 3">KACC 18501</strain>
    </source>
</reference>